<evidence type="ECO:0000256" key="5">
    <source>
        <dbReference type="RuleBase" id="RU362028"/>
    </source>
</evidence>
<dbReference type="SMART" id="SM00363">
    <property type="entry name" value="S4"/>
    <property type="match status" value="1"/>
</dbReference>
<evidence type="ECO:0000256" key="4">
    <source>
        <dbReference type="PROSITE-ProRule" id="PRU00182"/>
    </source>
</evidence>
<comment type="catalytic activity">
    <reaction evidence="5">
        <text>a uridine in RNA = a pseudouridine in RNA</text>
        <dbReference type="Rhea" id="RHEA:48348"/>
        <dbReference type="Rhea" id="RHEA-COMP:12068"/>
        <dbReference type="Rhea" id="RHEA-COMP:12069"/>
        <dbReference type="ChEBI" id="CHEBI:65314"/>
        <dbReference type="ChEBI" id="CHEBI:65315"/>
    </reaction>
</comment>
<dbReference type="InterPro" id="IPR050188">
    <property type="entry name" value="RluA_PseudoU_synthase"/>
</dbReference>
<dbReference type="InterPro" id="IPR006145">
    <property type="entry name" value="PsdUridine_synth_RsuA/RluA"/>
</dbReference>
<gene>
    <name evidence="7" type="primary">rluD</name>
    <name evidence="7" type="ORF">GCM10010971_10290</name>
</gene>
<dbReference type="PROSITE" id="PS01129">
    <property type="entry name" value="PSI_RLU"/>
    <property type="match status" value="1"/>
</dbReference>
<dbReference type="InterPro" id="IPR020103">
    <property type="entry name" value="PsdUridine_synth_cat_dom_sf"/>
</dbReference>
<dbReference type="PANTHER" id="PTHR21600:SF44">
    <property type="entry name" value="RIBOSOMAL LARGE SUBUNIT PSEUDOURIDINE SYNTHASE D"/>
    <property type="match status" value="1"/>
</dbReference>
<dbReference type="PROSITE" id="PS50889">
    <property type="entry name" value="S4"/>
    <property type="match status" value="1"/>
</dbReference>
<dbReference type="InterPro" id="IPR036986">
    <property type="entry name" value="S4_RNA-bd_sf"/>
</dbReference>
<evidence type="ECO:0000313" key="8">
    <source>
        <dbReference type="Proteomes" id="UP000621859"/>
    </source>
</evidence>
<keyword evidence="2 5" id="KW-0413">Isomerase</keyword>
<sequence length="352" mass="39327">MMNPELEPDDYSDFAQPRILAVPQDYAGSRLDAALAQLLPDYSRNRLAGWVKDGLVTVDGQPATPKTKLWGGETLSVDIQPDPEEVAFQPENIELDVIYEDDAILVIDKPAGLVVHPGSGNWSGTLLNGLLHHYPELKTVPRAGIVHRLDKDTSGLMVVARTLAAQNHLVKQLQAHTVKRHYLAIAQGLVKRDGTVDAPIGRHPKERTRMAVVGTGKHAVTHYRVLEKFDGFTLIECRLETGRTHQIRVHMSHLGHPLAADPVYSGRAKRLEPEIMLALEDFSRQALHARKLSLTHPATGKVMSWRSPIPVDFESLLNVMRAQAGLDETWDEEEDWGDEDDDHDMEVIYVRD</sequence>
<evidence type="ECO:0000313" key="7">
    <source>
        <dbReference type="EMBL" id="GGP25210.1"/>
    </source>
</evidence>
<dbReference type="EC" id="5.4.99.-" evidence="5"/>
<dbReference type="SUPFAM" id="SSF55174">
    <property type="entry name" value="Alpha-L RNA-binding motif"/>
    <property type="match status" value="1"/>
</dbReference>
<dbReference type="InterPro" id="IPR006224">
    <property type="entry name" value="PsdUridine_synth_RluA-like_CS"/>
</dbReference>
<feature type="domain" description="RNA-binding S4" evidence="6">
    <location>
        <begin position="29"/>
        <end position="94"/>
    </location>
</feature>
<dbReference type="Gene3D" id="3.10.290.10">
    <property type="entry name" value="RNA-binding S4 domain"/>
    <property type="match status" value="1"/>
</dbReference>
<comment type="function">
    <text evidence="5">Responsible for synthesis of pseudouridine from uracil.</text>
</comment>
<keyword evidence="8" id="KW-1185">Reference proteome</keyword>
<proteinExistence type="inferred from homology"/>
<dbReference type="EMBL" id="BMLY01000001">
    <property type="protein sequence ID" value="GGP25210.1"/>
    <property type="molecule type" value="Genomic_DNA"/>
</dbReference>
<comment type="similarity">
    <text evidence="1 5">Belongs to the pseudouridine synthase RluA family.</text>
</comment>
<accession>A0ABQ2PIP5</accession>
<dbReference type="Proteomes" id="UP000621859">
    <property type="component" value="Unassembled WGS sequence"/>
</dbReference>
<dbReference type="InterPro" id="IPR002942">
    <property type="entry name" value="S4_RNA-bd"/>
</dbReference>
<evidence type="ECO:0000256" key="2">
    <source>
        <dbReference type="ARBA" id="ARBA00023235"/>
    </source>
</evidence>
<comment type="catalytic activity">
    <reaction evidence="3">
        <text>uridine(1911/1915/1917) in 23S rRNA = pseudouridine(1911/1915/1917) in 23S rRNA</text>
        <dbReference type="Rhea" id="RHEA:42524"/>
        <dbReference type="Rhea" id="RHEA-COMP:10097"/>
        <dbReference type="Rhea" id="RHEA-COMP:10098"/>
        <dbReference type="ChEBI" id="CHEBI:65314"/>
        <dbReference type="ChEBI" id="CHEBI:65315"/>
        <dbReference type="EC" id="5.4.99.23"/>
    </reaction>
</comment>
<dbReference type="Gene3D" id="3.30.2350.10">
    <property type="entry name" value="Pseudouridine synthase"/>
    <property type="match status" value="1"/>
</dbReference>
<dbReference type="RefSeq" id="WP_188689761.1">
    <property type="nucleotide sequence ID" value="NZ_BMLY01000001.1"/>
</dbReference>
<dbReference type="PANTHER" id="PTHR21600">
    <property type="entry name" value="MITOCHONDRIAL RNA PSEUDOURIDINE SYNTHASE"/>
    <property type="match status" value="1"/>
</dbReference>
<evidence type="ECO:0000259" key="6">
    <source>
        <dbReference type="SMART" id="SM00363"/>
    </source>
</evidence>
<protein>
    <recommendedName>
        <fullName evidence="5">Pseudouridine synthase</fullName>
        <ecNumber evidence="5">5.4.99.-</ecNumber>
    </recommendedName>
</protein>
<dbReference type="CDD" id="cd00165">
    <property type="entry name" value="S4"/>
    <property type="match status" value="1"/>
</dbReference>
<evidence type="ECO:0000256" key="3">
    <source>
        <dbReference type="ARBA" id="ARBA00036882"/>
    </source>
</evidence>
<dbReference type="NCBIfam" id="NF008385">
    <property type="entry name" value="PRK11180.1"/>
    <property type="match status" value="1"/>
</dbReference>
<comment type="caution">
    <text evidence="7">The sequence shown here is derived from an EMBL/GenBank/DDBJ whole genome shotgun (WGS) entry which is preliminary data.</text>
</comment>
<dbReference type="SUPFAM" id="SSF55120">
    <property type="entry name" value="Pseudouridine synthase"/>
    <property type="match status" value="1"/>
</dbReference>
<dbReference type="CDD" id="cd02869">
    <property type="entry name" value="PseudoU_synth_RluA_like"/>
    <property type="match status" value="1"/>
</dbReference>
<keyword evidence="4" id="KW-0694">RNA-binding</keyword>
<name>A0ABQ2PIP5_9NEIS</name>
<dbReference type="NCBIfam" id="TIGR00005">
    <property type="entry name" value="rluA_subfam"/>
    <property type="match status" value="1"/>
</dbReference>
<dbReference type="Pfam" id="PF00849">
    <property type="entry name" value="PseudoU_synth_2"/>
    <property type="match status" value="1"/>
</dbReference>
<dbReference type="InterPro" id="IPR006225">
    <property type="entry name" value="PsdUridine_synth_RluC/D"/>
</dbReference>
<organism evidence="7 8">
    <name type="scientific">Silvimonas amylolytica</name>
    <dbReference type="NCBI Taxonomy" id="449663"/>
    <lineage>
        <taxon>Bacteria</taxon>
        <taxon>Pseudomonadati</taxon>
        <taxon>Pseudomonadota</taxon>
        <taxon>Betaproteobacteria</taxon>
        <taxon>Neisseriales</taxon>
        <taxon>Chitinibacteraceae</taxon>
        <taxon>Silvimonas</taxon>
    </lineage>
</organism>
<evidence type="ECO:0000256" key="1">
    <source>
        <dbReference type="ARBA" id="ARBA00010876"/>
    </source>
</evidence>
<reference evidence="8" key="1">
    <citation type="journal article" date="2019" name="Int. J. Syst. Evol. Microbiol.">
        <title>The Global Catalogue of Microorganisms (GCM) 10K type strain sequencing project: providing services to taxonomists for standard genome sequencing and annotation.</title>
        <authorList>
            <consortium name="The Broad Institute Genomics Platform"/>
            <consortium name="The Broad Institute Genome Sequencing Center for Infectious Disease"/>
            <person name="Wu L."/>
            <person name="Ma J."/>
        </authorList>
    </citation>
    <scope>NUCLEOTIDE SEQUENCE [LARGE SCALE GENOMIC DNA]</scope>
    <source>
        <strain evidence="8">CGMCC 1.8860</strain>
    </source>
</reference>
<dbReference type="Pfam" id="PF01479">
    <property type="entry name" value="S4"/>
    <property type="match status" value="1"/>
</dbReference>